<gene>
    <name evidence="1" type="ORF">BRAPAZ1V2_A06P17070.2</name>
</gene>
<dbReference type="EMBL" id="LS974622">
    <property type="protein sequence ID" value="CAG7869467.1"/>
    <property type="molecule type" value="Genomic_DNA"/>
</dbReference>
<dbReference type="Gramene" id="A06p17070.2_BraZ1">
    <property type="protein sequence ID" value="A06p17070.2_BraZ1.CDS"/>
    <property type="gene ID" value="A06g17070.2_BraZ1"/>
</dbReference>
<dbReference type="GO" id="GO:0036258">
    <property type="term" value="P:multivesicular body assembly"/>
    <property type="evidence" value="ECO:0007669"/>
    <property type="project" value="InterPro"/>
</dbReference>
<dbReference type="PANTHER" id="PTHR46977:SF1">
    <property type="entry name" value="PROTEIN FREE1"/>
    <property type="match status" value="1"/>
</dbReference>
<evidence type="ECO:0000313" key="1">
    <source>
        <dbReference type="EMBL" id="CAG7869467.1"/>
    </source>
</evidence>
<dbReference type="AlphaFoldDB" id="A0A8D9D2L8"/>
<sequence length="155" mass="17185">SNSTLFDDYGRSISLSSGRDSSASSNSSKIVTAQIGLDGLRMHDPSTSRTLRIYSLENITRCEKLDSSILAFWSKTPVDIDAKRIRLQSNSYTTNTLLDTVTAAVFQVPKLTCFISLHFHHAFRSLFQYFVQVPISGSETIECGVCQNPFLVSAH</sequence>
<feature type="non-terminal residue" evidence="1">
    <location>
        <position position="1"/>
    </location>
</feature>
<evidence type="ECO:0000313" key="2">
    <source>
        <dbReference type="Proteomes" id="UP000694005"/>
    </source>
</evidence>
<dbReference type="Proteomes" id="UP000694005">
    <property type="component" value="Chromosome A06"/>
</dbReference>
<dbReference type="InterPro" id="IPR045893">
    <property type="entry name" value="FREE1"/>
</dbReference>
<name>A0A8D9D2L8_BRACM</name>
<proteinExistence type="predicted"/>
<protein>
    <submittedName>
        <fullName evidence="1">Uncharacterized protein</fullName>
    </submittedName>
</protein>
<accession>A0A8D9D2L8</accession>
<reference evidence="1 2" key="1">
    <citation type="submission" date="2021-07" db="EMBL/GenBank/DDBJ databases">
        <authorList>
            <consortium name="Genoscope - CEA"/>
            <person name="William W."/>
        </authorList>
    </citation>
    <scope>NUCLEOTIDE SEQUENCE [LARGE SCALE GENOMIC DNA]</scope>
</reference>
<dbReference type="GO" id="GO:0043130">
    <property type="term" value="F:ubiquitin binding"/>
    <property type="evidence" value="ECO:0007669"/>
    <property type="project" value="InterPro"/>
</dbReference>
<organism evidence="1 2">
    <name type="scientific">Brassica campestris</name>
    <name type="common">Field mustard</name>
    <dbReference type="NCBI Taxonomy" id="3711"/>
    <lineage>
        <taxon>Eukaryota</taxon>
        <taxon>Viridiplantae</taxon>
        <taxon>Streptophyta</taxon>
        <taxon>Embryophyta</taxon>
        <taxon>Tracheophyta</taxon>
        <taxon>Spermatophyta</taxon>
        <taxon>Magnoliopsida</taxon>
        <taxon>eudicotyledons</taxon>
        <taxon>Gunneridae</taxon>
        <taxon>Pentapetalae</taxon>
        <taxon>rosids</taxon>
        <taxon>malvids</taxon>
        <taxon>Brassicales</taxon>
        <taxon>Brassicaceae</taxon>
        <taxon>Brassiceae</taxon>
        <taxon>Brassica</taxon>
    </lineage>
</organism>
<dbReference type="PANTHER" id="PTHR46977">
    <property type="entry name" value="PROTEIN FREE1"/>
    <property type="match status" value="1"/>
</dbReference>